<evidence type="ECO:0000313" key="2">
    <source>
        <dbReference type="EMBL" id="CDX20886.1"/>
    </source>
</evidence>
<reference evidence="3" key="1">
    <citation type="submission" date="2014-08" db="EMBL/GenBank/DDBJ databases">
        <authorList>
            <person name="Moulin L."/>
        </authorList>
    </citation>
    <scope>NUCLEOTIDE SEQUENCE [LARGE SCALE GENOMIC DNA]</scope>
</reference>
<dbReference type="AlphaFoldDB" id="A0A090DVA2"/>
<accession>A0A090DVA2</accession>
<name>A0A090DVA2_MESPL</name>
<dbReference type="EMBL" id="CCMZ01000028">
    <property type="protein sequence ID" value="CDX20886.1"/>
    <property type="molecule type" value="Genomic_DNA"/>
</dbReference>
<protein>
    <submittedName>
        <fullName evidence="2">Uncharacterized protein</fullName>
    </submittedName>
</protein>
<proteinExistence type="predicted"/>
<evidence type="ECO:0000256" key="1">
    <source>
        <dbReference type="SAM" id="MobiDB-lite"/>
    </source>
</evidence>
<evidence type="ECO:0000313" key="3">
    <source>
        <dbReference type="Proteomes" id="UP000045285"/>
    </source>
</evidence>
<sequence>MGEDHILNGGSPRVDIEDLLLTPTRPSNGDQLLQGAVNVRGNERLRPTNTNAQTKKAYKAVHPAATAHR</sequence>
<feature type="region of interest" description="Disordered" evidence="1">
    <location>
        <begin position="47"/>
        <end position="69"/>
    </location>
</feature>
<organism evidence="2 3">
    <name type="scientific">Mesorhizobium plurifarium</name>
    <dbReference type="NCBI Taxonomy" id="69974"/>
    <lineage>
        <taxon>Bacteria</taxon>
        <taxon>Pseudomonadati</taxon>
        <taxon>Pseudomonadota</taxon>
        <taxon>Alphaproteobacteria</taxon>
        <taxon>Hyphomicrobiales</taxon>
        <taxon>Phyllobacteriaceae</taxon>
        <taxon>Mesorhizobium</taxon>
    </lineage>
</organism>
<gene>
    <name evidence="2" type="ORF">MPL3356_340075</name>
</gene>
<dbReference type="Proteomes" id="UP000045285">
    <property type="component" value="Unassembled WGS sequence"/>
</dbReference>
<keyword evidence="3" id="KW-1185">Reference proteome</keyword>